<comment type="function">
    <text evidence="3">Essential component of the SCF (SKP1-CUL1-F-box protein) E3 ubiquitin ligase complexes, which mediate the ubiquitination and subsequent proteasomal degradation of target proteins. Controls sulfur metabolite repression, probably by mediating the inactivation or degradation of the metR transcription factor.</text>
</comment>
<accession>A0AAN6PCT4</accession>
<evidence type="ECO:0000313" key="5">
    <source>
        <dbReference type="EMBL" id="KAK4033647.1"/>
    </source>
</evidence>
<evidence type="ECO:0000259" key="4">
    <source>
        <dbReference type="Pfam" id="PF01466"/>
    </source>
</evidence>
<dbReference type="GO" id="GO:0006511">
    <property type="term" value="P:ubiquitin-dependent protein catabolic process"/>
    <property type="evidence" value="ECO:0007669"/>
    <property type="project" value="InterPro"/>
</dbReference>
<evidence type="ECO:0000256" key="2">
    <source>
        <dbReference type="ARBA" id="ARBA00022786"/>
    </source>
</evidence>
<evidence type="ECO:0000256" key="1">
    <source>
        <dbReference type="ARBA" id="ARBA00009993"/>
    </source>
</evidence>
<dbReference type="Proteomes" id="UP001303115">
    <property type="component" value="Unassembled WGS sequence"/>
</dbReference>
<dbReference type="InterPro" id="IPR011333">
    <property type="entry name" value="SKP1/BTB/POZ_sf"/>
</dbReference>
<protein>
    <submittedName>
        <fullName evidence="5">Skp1 family, dimerization domain-containing protein</fullName>
    </submittedName>
</protein>
<dbReference type="AlphaFoldDB" id="A0AAN6PCT4"/>
<gene>
    <name evidence="5" type="ORF">C8A01DRAFT_49799</name>
</gene>
<proteinExistence type="inferred from homology"/>
<dbReference type="Pfam" id="PF01466">
    <property type="entry name" value="Skp1"/>
    <property type="match status" value="1"/>
</dbReference>
<dbReference type="SMART" id="SM00512">
    <property type="entry name" value="Skp1"/>
    <property type="match status" value="1"/>
</dbReference>
<dbReference type="InterPro" id="IPR036296">
    <property type="entry name" value="SKP1-like_dim_sf"/>
</dbReference>
<feature type="domain" description="SKP1 component dimerisation" evidence="4">
    <location>
        <begin position="123"/>
        <end position="167"/>
    </location>
</feature>
<keyword evidence="6" id="KW-1185">Reference proteome</keyword>
<sequence length="193" mass="22067">MAAQYLKIQNNAIPNTKVFVVERCAVEHSGILRSLLQDMADFDTVDVAQSIIPIAIGVSDAALAKVFEWVTYWKNLPKAADDDTANNDDKAVKFGDWDVAFFDTFGWELLYEILLAANYLDIKPLYELCCLVVVNMIYRKSAEQIREILRIKNDFTPEQEAEIRIETELLVAKCPQRSAWIQESGTNKRNRFI</sequence>
<dbReference type="InterPro" id="IPR016897">
    <property type="entry name" value="SKP1"/>
</dbReference>
<dbReference type="SUPFAM" id="SSF81382">
    <property type="entry name" value="Skp1 dimerisation domain-like"/>
    <property type="match status" value="1"/>
</dbReference>
<keyword evidence="2" id="KW-0833">Ubl conjugation pathway</keyword>
<dbReference type="PANTHER" id="PTHR11165">
    <property type="entry name" value="SKP1"/>
    <property type="match status" value="1"/>
</dbReference>
<evidence type="ECO:0000313" key="6">
    <source>
        <dbReference type="Proteomes" id="UP001303115"/>
    </source>
</evidence>
<dbReference type="InterPro" id="IPR001232">
    <property type="entry name" value="SKP1-like"/>
</dbReference>
<evidence type="ECO:0000256" key="3">
    <source>
        <dbReference type="ARBA" id="ARBA00045385"/>
    </source>
</evidence>
<dbReference type="Gene3D" id="3.30.710.10">
    <property type="entry name" value="Potassium Channel Kv1.1, Chain A"/>
    <property type="match status" value="1"/>
</dbReference>
<dbReference type="SUPFAM" id="SSF54695">
    <property type="entry name" value="POZ domain"/>
    <property type="match status" value="1"/>
</dbReference>
<organism evidence="5 6">
    <name type="scientific">Parachaetomium inaequale</name>
    <dbReference type="NCBI Taxonomy" id="2588326"/>
    <lineage>
        <taxon>Eukaryota</taxon>
        <taxon>Fungi</taxon>
        <taxon>Dikarya</taxon>
        <taxon>Ascomycota</taxon>
        <taxon>Pezizomycotina</taxon>
        <taxon>Sordariomycetes</taxon>
        <taxon>Sordariomycetidae</taxon>
        <taxon>Sordariales</taxon>
        <taxon>Chaetomiaceae</taxon>
        <taxon>Parachaetomium</taxon>
    </lineage>
</organism>
<comment type="similarity">
    <text evidence="1">Belongs to the SKP1 family.</text>
</comment>
<name>A0AAN6PCT4_9PEZI</name>
<dbReference type="InterPro" id="IPR016072">
    <property type="entry name" value="Skp1_comp_dimer"/>
</dbReference>
<comment type="caution">
    <text evidence="5">The sequence shown here is derived from an EMBL/GenBank/DDBJ whole genome shotgun (WGS) entry which is preliminary data.</text>
</comment>
<reference evidence="6" key="1">
    <citation type="journal article" date="2023" name="Mol. Phylogenet. Evol.">
        <title>Genome-scale phylogeny and comparative genomics of the fungal order Sordariales.</title>
        <authorList>
            <person name="Hensen N."/>
            <person name="Bonometti L."/>
            <person name="Westerberg I."/>
            <person name="Brannstrom I.O."/>
            <person name="Guillou S."/>
            <person name="Cros-Aarteil S."/>
            <person name="Calhoun S."/>
            <person name="Haridas S."/>
            <person name="Kuo A."/>
            <person name="Mondo S."/>
            <person name="Pangilinan J."/>
            <person name="Riley R."/>
            <person name="LaButti K."/>
            <person name="Andreopoulos B."/>
            <person name="Lipzen A."/>
            <person name="Chen C."/>
            <person name="Yan M."/>
            <person name="Daum C."/>
            <person name="Ng V."/>
            <person name="Clum A."/>
            <person name="Steindorff A."/>
            <person name="Ohm R.A."/>
            <person name="Martin F."/>
            <person name="Silar P."/>
            <person name="Natvig D.O."/>
            <person name="Lalanne C."/>
            <person name="Gautier V."/>
            <person name="Ament-Velasquez S.L."/>
            <person name="Kruys A."/>
            <person name="Hutchinson M.I."/>
            <person name="Powell A.J."/>
            <person name="Barry K."/>
            <person name="Miller A.N."/>
            <person name="Grigoriev I.V."/>
            <person name="Debuchy R."/>
            <person name="Gladieux P."/>
            <person name="Hiltunen Thoren M."/>
            <person name="Johannesson H."/>
        </authorList>
    </citation>
    <scope>NUCLEOTIDE SEQUENCE [LARGE SCALE GENOMIC DNA]</scope>
    <source>
        <strain evidence="6">CBS 284.82</strain>
    </source>
</reference>
<dbReference type="EMBL" id="MU854517">
    <property type="protein sequence ID" value="KAK4033647.1"/>
    <property type="molecule type" value="Genomic_DNA"/>
</dbReference>